<dbReference type="NCBIfam" id="TIGR03804">
    <property type="entry name" value="para_beta_helix"/>
    <property type="match status" value="3"/>
</dbReference>
<dbReference type="InterPro" id="IPR006626">
    <property type="entry name" value="PbH1"/>
</dbReference>
<feature type="domain" description="Carbohydrate-binding/sugar hydrolysis" evidence="5">
    <location>
        <begin position="37"/>
        <end position="183"/>
    </location>
</feature>
<dbReference type="InterPro" id="IPR026464">
    <property type="entry name" value="NosD_copper_fam"/>
</dbReference>
<reference evidence="6" key="2">
    <citation type="submission" date="2020-09" db="EMBL/GenBank/DDBJ databases">
        <authorList>
            <person name="Sun Q."/>
            <person name="Zhou Y."/>
        </authorList>
    </citation>
    <scope>NUCLEOTIDE SEQUENCE</scope>
    <source>
        <strain evidence="6">CGMCC 1.15454</strain>
    </source>
</reference>
<evidence type="ECO:0000313" key="7">
    <source>
        <dbReference type="Proteomes" id="UP000621492"/>
    </source>
</evidence>
<dbReference type="InterPro" id="IPR022441">
    <property type="entry name" value="Para_beta_helix_rpt-2"/>
</dbReference>
<evidence type="ECO:0000256" key="2">
    <source>
        <dbReference type="ARBA" id="ARBA00022737"/>
    </source>
</evidence>
<evidence type="ECO:0000256" key="1">
    <source>
        <dbReference type="ARBA" id="ARBA00004906"/>
    </source>
</evidence>
<organism evidence="6 7">
    <name type="scientific">Lentibacillus populi</name>
    <dbReference type="NCBI Taxonomy" id="1827502"/>
    <lineage>
        <taxon>Bacteria</taxon>
        <taxon>Bacillati</taxon>
        <taxon>Bacillota</taxon>
        <taxon>Bacilli</taxon>
        <taxon>Bacillales</taxon>
        <taxon>Bacillaceae</taxon>
        <taxon>Lentibacillus</taxon>
    </lineage>
</organism>
<keyword evidence="3" id="KW-0833">Ubl conjugation pathway</keyword>
<dbReference type="Gene3D" id="2.160.20.10">
    <property type="entry name" value="Single-stranded right-handed beta-helix, Pectin lyase-like"/>
    <property type="match status" value="1"/>
</dbReference>
<comment type="caution">
    <text evidence="6">The sequence shown here is derived from an EMBL/GenBank/DDBJ whole genome shotgun (WGS) entry which is preliminary data.</text>
</comment>
<dbReference type="InterPro" id="IPR012334">
    <property type="entry name" value="Pectin_lyas_fold"/>
</dbReference>
<dbReference type="InterPro" id="IPR006633">
    <property type="entry name" value="Carb-bd_sugar_hydrolysis-dom"/>
</dbReference>
<dbReference type="SUPFAM" id="SSF51126">
    <property type="entry name" value="Pectin lyase-like"/>
    <property type="match status" value="1"/>
</dbReference>
<dbReference type="PANTHER" id="PTHR22990">
    <property type="entry name" value="F-BOX ONLY PROTEIN"/>
    <property type="match status" value="1"/>
</dbReference>
<dbReference type="EMBL" id="BMJD01000030">
    <property type="protein sequence ID" value="GGB51979.1"/>
    <property type="molecule type" value="Genomic_DNA"/>
</dbReference>
<keyword evidence="4" id="KW-0812">Transmembrane</keyword>
<dbReference type="PANTHER" id="PTHR22990:SF15">
    <property type="entry name" value="F-BOX ONLY PROTEIN 10"/>
    <property type="match status" value="1"/>
</dbReference>
<dbReference type="SMART" id="SM00710">
    <property type="entry name" value="PbH1"/>
    <property type="match status" value="10"/>
</dbReference>
<dbReference type="InterPro" id="IPR011050">
    <property type="entry name" value="Pectin_lyase_fold/virulence"/>
</dbReference>
<reference evidence="6" key="1">
    <citation type="journal article" date="2014" name="Int. J. Syst. Evol. Microbiol.">
        <title>Complete genome sequence of Corynebacterium casei LMG S-19264T (=DSM 44701T), isolated from a smear-ripened cheese.</title>
        <authorList>
            <consortium name="US DOE Joint Genome Institute (JGI-PGF)"/>
            <person name="Walter F."/>
            <person name="Albersmeier A."/>
            <person name="Kalinowski J."/>
            <person name="Ruckert C."/>
        </authorList>
    </citation>
    <scope>NUCLEOTIDE SEQUENCE</scope>
    <source>
        <strain evidence="6">CGMCC 1.15454</strain>
    </source>
</reference>
<keyword evidence="4" id="KW-1133">Transmembrane helix</keyword>
<dbReference type="Pfam" id="PF05048">
    <property type="entry name" value="NosD"/>
    <property type="match status" value="1"/>
</dbReference>
<gene>
    <name evidence="6" type="ORF">GCM10011409_31980</name>
</gene>
<dbReference type="SMART" id="SM00722">
    <property type="entry name" value="CASH"/>
    <property type="match status" value="1"/>
</dbReference>
<keyword evidence="7" id="KW-1185">Reference proteome</keyword>
<protein>
    <recommendedName>
        <fullName evidence="5">Carbohydrate-binding/sugar hydrolysis domain-containing protein</fullName>
    </recommendedName>
</protein>
<comment type="pathway">
    <text evidence="1">Protein modification; protein ubiquitination.</text>
</comment>
<dbReference type="InterPro" id="IPR007742">
    <property type="entry name" value="NosD_dom"/>
</dbReference>
<keyword evidence="2" id="KW-0677">Repeat</keyword>
<dbReference type="NCBIfam" id="TIGR04247">
    <property type="entry name" value="NosD_copper_fam"/>
    <property type="match status" value="1"/>
</dbReference>
<accession>A0A9W5U041</accession>
<evidence type="ECO:0000256" key="4">
    <source>
        <dbReference type="SAM" id="Phobius"/>
    </source>
</evidence>
<dbReference type="AlphaFoldDB" id="A0A9W5U041"/>
<name>A0A9W5U041_9BACI</name>
<sequence>MYRRMIIIVFTGLFSMLFPKTLLAEESESIQALLEKAKPGDTIQLENRVYQEDVVINKPVVIKGAGNTVIKGSGDGNVVTLTHDGITLENVTIKNSSSILDKDFAGIKIYSNDNKVMHIRIENSLHGIYLSENKGNKLIDNTITGDQKRNQSRRGNGIHLFHSSENVIKGNTIDSARDGIYFSFAEHNQIKQNTLTGNRYGLHYMYSDQNTFYQNEFFENVGGAAIMYSDDIVLKENRFHDHYGLQSFGVLLQTANNVKMIDNQINFNQKGIFMDQSNRNVLKDNQIINNRIGVDVWSSSVDNIFSENRIIGNNLQYSTNSGKDANNWSEAGIGNAWSDHTVVDLDQDGIADNPYQFTSAFGEVLSKQPLGTLFLDSPALGLYEKWNQLIGTDTSNIKDPYPVKVNQLAFSIFPFGLIIILLTIGALWIGHKRAIQVWGRGR</sequence>
<dbReference type="RefSeq" id="WP_088052254.1">
    <property type="nucleotide sequence ID" value="NZ_BMJD01000030.1"/>
</dbReference>
<evidence type="ECO:0000313" key="6">
    <source>
        <dbReference type="EMBL" id="GGB51979.1"/>
    </source>
</evidence>
<evidence type="ECO:0000256" key="3">
    <source>
        <dbReference type="ARBA" id="ARBA00022786"/>
    </source>
</evidence>
<feature type="transmembrane region" description="Helical" evidence="4">
    <location>
        <begin position="408"/>
        <end position="430"/>
    </location>
</feature>
<keyword evidence="4" id="KW-0472">Membrane</keyword>
<proteinExistence type="predicted"/>
<dbReference type="InterPro" id="IPR051550">
    <property type="entry name" value="SCF-Subunits/Alg-Epimerases"/>
</dbReference>
<evidence type="ECO:0000259" key="5">
    <source>
        <dbReference type="SMART" id="SM00722"/>
    </source>
</evidence>
<dbReference type="Proteomes" id="UP000621492">
    <property type="component" value="Unassembled WGS sequence"/>
</dbReference>